<dbReference type="RefSeq" id="WP_040037414.1">
    <property type="nucleotide sequence ID" value="NZ_JWIQ02000045.1"/>
</dbReference>
<name>A0A0F5I793_BACTR</name>
<proteinExistence type="predicted"/>
<dbReference type="Gene3D" id="1.25.40.10">
    <property type="entry name" value="Tetratricopeptide repeat domain"/>
    <property type="match status" value="3"/>
</dbReference>
<dbReference type="EMBL" id="JWIR02000022">
    <property type="protein sequence ID" value="KKB41401.1"/>
    <property type="molecule type" value="Genomic_DNA"/>
</dbReference>
<dbReference type="InterPro" id="IPR019734">
    <property type="entry name" value="TPR_rpt"/>
</dbReference>
<evidence type="ECO:0000259" key="4">
    <source>
        <dbReference type="Pfam" id="PF05225"/>
    </source>
</evidence>
<dbReference type="InterPro" id="IPR007889">
    <property type="entry name" value="HTH_Psq"/>
</dbReference>
<accession>A0A0F5I793</accession>
<dbReference type="OrthoDB" id="600613at2"/>
<organism evidence="5 6">
    <name type="scientific">Bacillus thermotolerans</name>
    <name type="common">Quasibacillus thermotolerans</name>
    <dbReference type="NCBI Taxonomy" id="1221996"/>
    <lineage>
        <taxon>Bacteria</taxon>
        <taxon>Bacillati</taxon>
        <taxon>Bacillota</taxon>
        <taxon>Bacilli</taxon>
        <taxon>Bacillales</taxon>
        <taxon>Bacillaceae</taxon>
        <taxon>Bacillus</taxon>
    </lineage>
</organism>
<dbReference type="Pfam" id="PF13181">
    <property type="entry name" value="TPR_8"/>
    <property type="match status" value="1"/>
</dbReference>
<evidence type="ECO:0000313" key="6">
    <source>
        <dbReference type="Proteomes" id="UP000031563"/>
    </source>
</evidence>
<evidence type="ECO:0000256" key="3">
    <source>
        <dbReference type="PROSITE-ProRule" id="PRU00339"/>
    </source>
</evidence>
<feature type="domain" description="HTH psq-type" evidence="4">
    <location>
        <begin position="460"/>
        <end position="498"/>
    </location>
</feature>
<dbReference type="InterPro" id="IPR051012">
    <property type="entry name" value="CellSynth/LPSAsmb/PSIAsmb"/>
</dbReference>
<feature type="repeat" description="TPR" evidence="3">
    <location>
        <begin position="187"/>
        <end position="220"/>
    </location>
</feature>
<dbReference type="GO" id="GO:0003677">
    <property type="term" value="F:DNA binding"/>
    <property type="evidence" value="ECO:0007669"/>
    <property type="project" value="InterPro"/>
</dbReference>
<dbReference type="InterPro" id="IPR011990">
    <property type="entry name" value="TPR-like_helical_dom_sf"/>
</dbReference>
<evidence type="ECO:0000313" key="5">
    <source>
        <dbReference type="EMBL" id="KKB41401.1"/>
    </source>
</evidence>
<dbReference type="STRING" id="1221996.QY95_00720"/>
<keyword evidence="1" id="KW-0677">Repeat</keyword>
<dbReference type="PANTHER" id="PTHR45586">
    <property type="entry name" value="TPR REPEAT-CONTAINING PROTEIN PA4667"/>
    <property type="match status" value="1"/>
</dbReference>
<comment type="caution">
    <text evidence="5">The sequence shown here is derived from an EMBL/GenBank/DDBJ whole genome shotgun (WGS) entry which is preliminary data.</text>
</comment>
<feature type="repeat" description="TPR" evidence="3">
    <location>
        <begin position="21"/>
        <end position="54"/>
    </location>
</feature>
<dbReference type="AlphaFoldDB" id="A0A0F5I793"/>
<evidence type="ECO:0000256" key="1">
    <source>
        <dbReference type="ARBA" id="ARBA00022737"/>
    </source>
</evidence>
<dbReference type="Proteomes" id="UP000031563">
    <property type="component" value="Unassembled WGS sequence"/>
</dbReference>
<keyword evidence="2 3" id="KW-0802">TPR repeat</keyword>
<keyword evidence="6" id="KW-1185">Reference proteome</keyword>
<dbReference type="Pfam" id="PF13432">
    <property type="entry name" value="TPR_16"/>
    <property type="match status" value="1"/>
</dbReference>
<evidence type="ECO:0000256" key="2">
    <source>
        <dbReference type="ARBA" id="ARBA00022803"/>
    </source>
</evidence>
<dbReference type="PANTHER" id="PTHR45586:SF1">
    <property type="entry name" value="LIPOPOLYSACCHARIDE ASSEMBLY PROTEIN B"/>
    <property type="match status" value="1"/>
</dbReference>
<protein>
    <submittedName>
        <fullName evidence="5">TPR domain protein</fullName>
    </submittedName>
</protein>
<dbReference type="SUPFAM" id="SSF48452">
    <property type="entry name" value="TPR-like"/>
    <property type="match status" value="2"/>
</dbReference>
<reference evidence="5" key="1">
    <citation type="submission" date="2015-02" db="EMBL/GenBank/DDBJ databases">
        <title>Genome Assembly of Bacillaceae bacterium MTCC 8252.</title>
        <authorList>
            <person name="Verma A."/>
            <person name="Khatri I."/>
            <person name="Mual P."/>
            <person name="Subramanian S."/>
            <person name="Krishnamurthi S."/>
        </authorList>
    </citation>
    <scope>NUCLEOTIDE SEQUENCE [LARGE SCALE GENOMIC DNA]</scope>
    <source>
        <strain evidence="5">MTCC 8252</strain>
    </source>
</reference>
<dbReference type="PROSITE" id="PS50005">
    <property type="entry name" value="TPR"/>
    <property type="match status" value="3"/>
</dbReference>
<gene>
    <name evidence="5" type="ORF">QY95_00720</name>
</gene>
<sequence length="504" mass="58329">MTRNSKIRKEKGKVVSFLPTGEYYYKRGLEALRRRDLQRAKKYLSRAMDLEPLEPMIACQLAIVETELGNFEQSNGLLHFILDDLDPHMVECHYFLANNYAHLGEFKEAFKHVKEYLEQEESGDFKEDAEDLLDLIALDSEEEFEEMYQQDELITLQEEARYLLESGSFEKAVARLQEVIEKHPDYWSAYNNLALAHFYLGNSDEAYRVLEKVLAENPGNLHALCNKAVFLFYEKKYTVLKGLMDLLRKTYPILPEQQFKLGATLALVGQYEDAYYWLKKLYRKGGGGSEPAFYYWLAHSAYYSGRMEAAENAWNQLLKLNPEKAGQEPWSDTKASSIYEEYQPAAIVNRLNSQQEEERLFGIFLLSLTEDRKEVMKQPGFCDIESLAFREKIYLADVLGVTVDEKLKEEANIRLAHETALALYSKLQSLSTEEAGLFLLWFSVFSELADDHVHLKNSRAFAAATEYVWRKLRGENNSQADLAKEYGISPSTLQKYVKLVREHL</sequence>
<dbReference type="Pfam" id="PF05225">
    <property type="entry name" value="HTH_psq"/>
    <property type="match status" value="1"/>
</dbReference>
<feature type="repeat" description="TPR" evidence="3">
    <location>
        <begin position="291"/>
        <end position="324"/>
    </location>
</feature>
<dbReference type="SMART" id="SM00028">
    <property type="entry name" value="TPR"/>
    <property type="match status" value="5"/>
</dbReference>